<evidence type="ECO:0000313" key="2">
    <source>
        <dbReference type="EMBL" id="KKM89745.1"/>
    </source>
</evidence>
<evidence type="ECO:0008006" key="3">
    <source>
        <dbReference type="Google" id="ProtNLM"/>
    </source>
</evidence>
<feature type="compositionally biased region" description="Low complexity" evidence="1">
    <location>
        <begin position="535"/>
        <end position="545"/>
    </location>
</feature>
<gene>
    <name evidence="2" type="ORF">LCGC14_1245580</name>
</gene>
<feature type="region of interest" description="Disordered" evidence="1">
    <location>
        <begin position="268"/>
        <end position="294"/>
    </location>
</feature>
<proteinExistence type="predicted"/>
<sequence length="545" mass="61476">AKEKEFDPLWKRMDEDGELIYNVNFILRDWDGRPVKRVYSVTIPNAALFYAKMVSLISRVSRLPIITDPQDKMTDDSKANIINFLKDMDFEIDTLLNNKDELDAFTTHTGYFCGRGWSAEQVLLRMDDGKLITDVRQLDPRWLTYATGMEGVTWFNYDMVRSSVDIEAEYNRTVPNDEGVISDRWDDKTEKIYISSGLGSAREQIAEKKNPYGYPPIVIQAVPFGAGLLKEKDAIKRKGESIFYPHRDMFKEVNFMASILKTQSFDDLRPALQSPGDKTGEPPKEYPASQSNTATDEPILLVPRRDMTNAMRNYLGIINSMIQRAGLSNLDEGTITFPLAAVAIAKMLAQKQSLTMPRLAALELLYRARTRMIIKQIMTMGGSFKIGEEGRERTYKASELEGTYTVGWSYFTPSLEDDAAKSAIADSQRGLLPDRAIRRDTLQRENPEQDENWLEVEEAKRKEPLITDLERIYSLIDEDTDESNVEAWILFNKLTTILKQRTTTGVAEPQAPPPLRPTQQLPVFAQGGGGGVPGGVQPADQGVQG</sequence>
<evidence type="ECO:0000256" key="1">
    <source>
        <dbReference type="SAM" id="MobiDB-lite"/>
    </source>
</evidence>
<accession>A0A0F9NLT4</accession>
<dbReference type="EMBL" id="LAZR01006772">
    <property type="protein sequence ID" value="KKM89745.1"/>
    <property type="molecule type" value="Genomic_DNA"/>
</dbReference>
<name>A0A0F9NLT4_9ZZZZ</name>
<protein>
    <recommendedName>
        <fullName evidence="3">Portal protein</fullName>
    </recommendedName>
</protein>
<comment type="caution">
    <text evidence="2">The sequence shown here is derived from an EMBL/GenBank/DDBJ whole genome shotgun (WGS) entry which is preliminary data.</text>
</comment>
<organism evidence="2">
    <name type="scientific">marine sediment metagenome</name>
    <dbReference type="NCBI Taxonomy" id="412755"/>
    <lineage>
        <taxon>unclassified sequences</taxon>
        <taxon>metagenomes</taxon>
        <taxon>ecological metagenomes</taxon>
    </lineage>
</organism>
<feature type="non-terminal residue" evidence="2">
    <location>
        <position position="1"/>
    </location>
</feature>
<reference evidence="2" key="1">
    <citation type="journal article" date="2015" name="Nature">
        <title>Complex archaea that bridge the gap between prokaryotes and eukaryotes.</title>
        <authorList>
            <person name="Spang A."/>
            <person name="Saw J.H."/>
            <person name="Jorgensen S.L."/>
            <person name="Zaremba-Niedzwiedzka K."/>
            <person name="Martijn J."/>
            <person name="Lind A.E."/>
            <person name="van Eijk R."/>
            <person name="Schleper C."/>
            <person name="Guy L."/>
            <person name="Ettema T.J."/>
        </authorList>
    </citation>
    <scope>NUCLEOTIDE SEQUENCE</scope>
</reference>
<dbReference type="AlphaFoldDB" id="A0A0F9NLT4"/>
<feature type="region of interest" description="Disordered" evidence="1">
    <location>
        <begin position="504"/>
        <end position="545"/>
    </location>
</feature>